<gene>
    <name evidence="1" type="ORF">D4L85_29620</name>
</gene>
<evidence type="ECO:0008006" key="3">
    <source>
        <dbReference type="Google" id="ProtNLM"/>
    </source>
</evidence>
<dbReference type="EMBL" id="CP032382">
    <property type="protein sequence ID" value="AYB34484.1"/>
    <property type="molecule type" value="Genomic_DNA"/>
</dbReference>
<accession>A0A385SU90</accession>
<keyword evidence="2" id="KW-1185">Reference proteome</keyword>
<proteinExistence type="predicted"/>
<name>A0A385SU90_9BACT</name>
<protein>
    <recommendedName>
        <fullName evidence="3">SH3 domain-containing protein</fullName>
    </recommendedName>
</protein>
<reference evidence="2" key="1">
    <citation type="submission" date="2018-09" db="EMBL/GenBank/DDBJ databases">
        <title>Chryseolinea sp. KIS68-18 isolated from soil.</title>
        <authorList>
            <person name="Weon H.-Y."/>
            <person name="Kwon S.-W."/>
            <person name="Lee S.A."/>
        </authorList>
    </citation>
    <scope>NUCLEOTIDE SEQUENCE [LARGE SCALE GENOMIC DNA]</scope>
    <source>
        <strain evidence="2">KIS68-18</strain>
    </source>
</reference>
<sequence length="247" mass="28548">MRIWLFVFIGLSITHVQAAPRYKTGDSLYVWTLKKLQVRDKAGKVIGALSYGDRVVMFQDDEYAKIPIQALPTSTTDGRENPPVMVWGAYVEIGFQNLRGYVFDAYLLKFPPLKTLSSGRREFLPDYFARAFGLMKTLKDQQQNEPFQLEYVYNNGITYSRSYVICCWSTVMMIPDFSMTEAFVFLSYVGGLESYFKDEYIETERPVIRAEGEQGREPTYLSFKFEVQLYSIRKVNDFLIITDDGGD</sequence>
<dbReference type="RefSeq" id="WP_119757743.1">
    <property type="nucleotide sequence ID" value="NZ_CP032382.1"/>
</dbReference>
<dbReference type="OrthoDB" id="9819182at2"/>
<dbReference type="KEGG" id="chk:D4L85_29620"/>
<evidence type="ECO:0000313" key="1">
    <source>
        <dbReference type="EMBL" id="AYB34484.1"/>
    </source>
</evidence>
<dbReference type="Proteomes" id="UP000266183">
    <property type="component" value="Chromosome"/>
</dbReference>
<evidence type="ECO:0000313" key="2">
    <source>
        <dbReference type="Proteomes" id="UP000266183"/>
    </source>
</evidence>
<organism evidence="1 2">
    <name type="scientific">Chryseolinea soli</name>
    <dbReference type="NCBI Taxonomy" id="2321403"/>
    <lineage>
        <taxon>Bacteria</taxon>
        <taxon>Pseudomonadati</taxon>
        <taxon>Bacteroidota</taxon>
        <taxon>Cytophagia</taxon>
        <taxon>Cytophagales</taxon>
        <taxon>Fulvivirgaceae</taxon>
        <taxon>Chryseolinea</taxon>
    </lineage>
</organism>
<dbReference type="AlphaFoldDB" id="A0A385SU90"/>